<organism evidence="5">
    <name type="scientific">Timspurckia oligopyrenoides</name>
    <dbReference type="NCBI Taxonomy" id="708627"/>
    <lineage>
        <taxon>Eukaryota</taxon>
        <taxon>Rhodophyta</taxon>
        <taxon>Bangiophyceae</taxon>
        <taxon>Porphyridiales</taxon>
        <taxon>Porphyridiaceae</taxon>
        <taxon>Timspurckia</taxon>
    </lineage>
</organism>
<evidence type="ECO:0000256" key="1">
    <source>
        <dbReference type="ARBA" id="ARBA00009083"/>
    </source>
</evidence>
<dbReference type="EMBL" id="HBFP01008550">
    <property type="protein sequence ID" value="CAD8821723.1"/>
    <property type="molecule type" value="Transcribed_RNA"/>
</dbReference>
<evidence type="ECO:0000313" key="5">
    <source>
        <dbReference type="EMBL" id="CAD8821723.1"/>
    </source>
</evidence>
<evidence type="ECO:0000256" key="2">
    <source>
        <dbReference type="ARBA" id="ARBA00022980"/>
    </source>
</evidence>
<dbReference type="GO" id="GO:0005763">
    <property type="term" value="C:mitochondrial small ribosomal subunit"/>
    <property type="evidence" value="ECO:0007669"/>
    <property type="project" value="TreeGrafter"/>
</dbReference>
<dbReference type="EMBL" id="HBFP01008549">
    <property type="protein sequence ID" value="CAD8821722.1"/>
    <property type="molecule type" value="Transcribed_RNA"/>
</dbReference>
<keyword evidence="2" id="KW-0689">Ribosomal protein</keyword>
<dbReference type="Gene3D" id="1.10.287.1480">
    <property type="match status" value="1"/>
</dbReference>
<evidence type="ECO:0008006" key="6">
    <source>
        <dbReference type="Google" id="ProtNLM"/>
    </source>
</evidence>
<gene>
    <name evidence="4" type="ORF">TOLI1172_LOCUS6118</name>
    <name evidence="5" type="ORF">TOLI1172_LOCUS6119</name>
</gene>
<evidence type="ECO:0000313" key="4">
    <source>
        <dbReference type="EMBL" id="CAD8821722.1"/>
    </source>
</evidence>
<accession>A0A6T6MKE2</accession>
<sequence length="109" mass="12518">MLGGGGGSSFYYLRTNWKDYGKRKLFAKYELERKVLKTIIRNEALPLPVRVAATDRLATYPGNCSIVRVNKYCLMSGRRRGVYSDLRISRIVLRDLARHGELPGIRKKK</sequence>
<dbReference type="Pfam" id="PF00253">
    <property type="entry name" value="Ribosomal_S14"/>
    <property type="match status" value="1"/>
</dbReference>
<dbReference type="PANTHER" id="PTHR19836">
    <property type="entry name" value="30S RIBOSOMAL PROTEIN S14"/>
    <property type="match status" value="1"/>
</dbReference>
<dbReference type="AlphaFoldDB" id="A0A6T6MKE2"/>
<dbReference type="GO" id="GO:0003735">
    <property type="term" value="F:structural constituent of ribosome"/>
    <property type="evidence" value="ECO:0007669"/>
    <property type="project" value="InterPro"/>
</dbReference>
<evidence type="ECO:0000256" key="3">
    <source>
        <dbReference type="ARBA" id="ARBA00023274"/>
    </source>
</evidence>
<dbReference type="SUPFAM" id="SSF57716">
    <property type="entry name" value="Glucocorticoid receptor-like (DNA-binding domain)"/>
    <property type="match status" value="1"/>
</dbReference>
<dbReference type="GO" id="GO:0006412">
    <property type="term" value="P:translation"/>
    <property type="evidence" value="ECO:0007669"/>
    <property type="project" value="InterPro"/>
</dbReference>
<protein>
    <recommendedName>
        <fullName evidence="6">Ribosomal protein S14</fullName>
    </recommendedName>
</protein>
<dbReference type="PANTHER" id="PTHR19836:SF19">
    <property type="entry name" value="SMALL RIBOSOMAL SUBUNIT PROTEIN US14M"/>
    <property type="match status" value="1"/>
</dbReference>
<reference evidence="5" key="1">
    <citation type="submission" date="2021-01" db="EMBL/GenBank/DDBJ databases">
        <authorList>
            <person name="Corre E."/>
            <person name="Pelletier E."/>
            <person name="Niang G."/>
            <person name="Scheremetjew M."/>
            <person name="Finn R."/>
            <person name="Kale V."/>
            <person name="Holt S."/>
            <person name="Cochrane G."/>
            <person name="Meng A."/>
            <person name="Brown T."/>
            <person name="Cohen L."/>
        </authorList>
    </citation>
    <scope>NUCLEOTIDE SEQUENCE</scope>
    <source>
        <strain evidence="5">CCMP3278</strain>
    </source>
</reference>
<dbReference type="InterPro" id="IPR001209">
    <property type="entry name" value="Ribosomal_uS14"/>
</dbReference>
<name>A0A6T6MKE2_9RHOD</name>
<comment type="similarity">
    <text evidence="1">Belongs to the universal ribosomal protein uS14 family.</text>
</comment>
<proteinExistence type="inferred from homology"/>
<keyword evidence="3" id="KW-0687">Ribonucleoprotein</keyword>